<accession>A0A840PMQ2</accession>
<keyword evidence="3" id="KW-1185">Reference proteome</keyword>
<evidence type="ECO:0000313" key="3">
    <source>
        <dbReference type="Proteomes" id="UP000578449"/>
    </source>
</evidence>
<evidence type="ECO:0000313" key="2">
    <source>
        <dbReference type="EMBL" id="MBB5139293.1"/>
    </source>
</evidence>
<protein>
    <submittedName>
        <fullName evidence="2">Uncharacterized protein</fullName>
    </submittedName>
</protein>
<evidence type="ECO:0000256" key="1">
    <source>
        <dbReference type="SAM" id="Phobius"/>
    </source>
</evidence>
<organism evidence="2 3">
    <name type="scientific">Thermocatellispora tengchongensis</name>
    <dbReference type="NCBI Taxonomy" id="1073253"/>
    <lineage>
        <taxon>Bacteria</taxon>
        <taxon>Bacillati</taxon>
        <taxon>Actinomycetota</taxon>
        <taxon>Actinomycetes</taxon>
        <taxon>Streptosporangiales</taxon>
        <taxon>Streptosporangiaceae</taxon>
        <taxon>Thermocatellispora</taxon>
    </lineage>
</organism>
<dbReference type="RefSeq" id="WP_185056125.1">
    <property type="nucleotide sequence ID" value="NZ_BAABIX010000026.1"/>
</dbReference>
<gene>
    <name evidence="2" type="ORF">HNP84_009056</name>
</gene>
<proteinExistence type="predicted"/>
<keyword evidence="1" id="KW-0472">Membrane</keyword>
<comment type="caution">
    <text evidence="2">The sequence shown here is derived from an EMBL/GenBank/DDBJ whole genome shotgun (WGS) entry which is preliminary data.</text>
</comment>
<name>A0A840PMQ2_9ACTN</name>
<reference evidence="2 3" key="1">
    <citation type="submission" date="2020-08" db="EMBL/GenBank/DDBJ databases">
        <title>Genomic Encyclopedia of Type Strains, Phase IV (KMG-IV): sequencing the most valuable type-strain genomes for metagenomic binning, comparative biology and taxonomic classification.</title>
        <authorList>
            <person name="Goeker M."/>
        </authorList>
    </citation>
    <scope>NUCLEOTIDE SEQUENCE [LARGE SCALE GENOMIC DNA]</scope>
    <source>
        <strain evidence="2 3">DSM 45615</strain>
    </source>
</reference>
<dbReference type="EMBL" id="JACHGN010000028">
    <property type="protein sequence ID" value="MBB5139293.1"/>
    <property type="molecule type" value="Genomic_DNA"/>
</dbReference>
<feature type="transmembrane region" description="Helical" evidence="1">
    <location>
        <begin position="113"/>
        <end position="135"/>
    </location>
</feature>
<sequence>MENVNPGPRVNLDNGESSAGTAERIVGPWWYHVGLGASLTFAFVSMSLRFAGFGVPIALLVALALNRARRRATGVSRDRYTATPGSRRLSGVFGLIFVGLAALGMYLEWGAGVRFAIAGAGVLIGVGTIVMGYRVDDAVRRELRTAR</sequence>
<dbReference type="Proteomes" id="UP000578449">
    <property type="component" value="Unassembled WGS sequence"/>
</dbReference>
<keyword evidence="1" id="KW-1133">Transmembrane helix</keyword>
<keyword evidence="1" id="KW-0812">Transmembrane</keyword>
<feature type="transmembrane region" description="Helical" evidence="1">
    <location>
        <begin position="89"/>
        <end position="107"/>
    </location>
</feature>
<dbReference type="AlphaFoldDB" id="A0A840PMQ2"/>
<feature type="transmembrane region" description="Helical" evidence="1">
    <location>
        <begin position="48"/>
        <end position="68"/>
    </location>
</feature>